<dbReference type="InterPro" id="IPR006139">
    <property type="entry name" value="D-isomer_2_OHA_DH_cat_dom"/>
</dbReference>
<evidence type="ECO:0000259" key="6">
    <source>
        <dbReference type="Pfam" id="PF02826"/>
    </source>
</evidence>
<dbReference type="InterPro" id="IPR029753">
    <property type="entry name" value="D-isomer_DH_CS"/>
</dbReference>
<feature type="domain" description="D-isomer specific 2-hydroxyacid dehydrogenase NAD-binding" evidence="6">
    <location>
        <begin position="92"/>
        <end position="268"/>
    </location>
</feature>
<comment type="similarity">
    <text evidence="1 4">Belongs to the D-isomer specific 2-hydroxyacid dehydrogenase family.</text>
</comment>
<dbReference type="InterPro" id="IPR036291">
    <property type="entry name" value="NAD(P)-bd_dom_sf"/>
</dbReference>
<dbReference type="GO" id="GO:0016616">
    <property type="term" value="F:oxidoreductase activity, acting on the CH-OH group of donors, NAD or NADP as acceptor"/>
    <property type="evidence" value="ECO:0007669"/>
    <property type="project" value="InterPro"/>
</dbReference>
<feature type="domain" description="D-isomer specific 2-hydroxyacid dehydrogenase catalytic" evidence="5">
    <location>
        <begin position="2"/>
        <end position="298"/>
    </location>
</feature>
<dbReference type="Gene3D" id="3.40.50.720">
    <property type="entry name" value="NAD(P)-binding Rossmann-like Domain"/>
    <property type="match status" value="2"/>
</dbReference>
<dbReference type="PROSITE" id="PS00670">
    <property type="entry name" value="D_2_HYDROXYACID_DH_2"/>
    <property type="match status" value="1"/>
</dbReference>
<dbReference type="AlphaFoldDB" id="A0A8J7G3T2"/>
<reference evidence="7" key="1">
    <citation type="submission" date="2020-11" db="EMBL/GenBank/DDBJ databases">
        <title>Multidrug resistant novel bacterium Savagea serpentis sp. nov., isolated from the scats of a vine snake (Ahaetulla nasuta).</title>
        <authorList>
            <person name="Venkata Ramana V."/>
            <person name="Vikas Patil S."/>
            <person name="Yogita Lugani V."/>
        </authorList>
    </citation>
    <scope>NUCLEOTIDE SEQUENCE</scope>
    <source>
        <strain evidence="7">SN6</strain>
    </source>
</reference>
<gene>
    <name evidence="7" type="ORF">IRY55_04825</name>
</gene>
<dbReference type="PANTHER" id="PTHR43761:SF1">
    <property type="entry name" value="D-ISOMER SPECIFIC 2-HYDROXYACID DEHYDROGENASE CATALYTIC DOMAIN-CONTAINING PROTEIN-RELATED"/>
    <property type="match status" value="1"/>
</dbReference>
<dbReference type="GO" id="GO:0003714">
    <property type="term" value="F:transcription corepressor activity"/>
    <property type="evidence" value="ECO:0007669"/>
    <property type="project" value="InterPro"/>
</dbReference>
<dbReference type="PANTHER" id="PTHR43761">
    <property type="entry name" value="D-ISOMER SPECIFIC 2-HYDROXYACID DEHYDROGENASE FAMILY PROTEIN (AFU_ORTHOLOGUE AFUA_1G13630)"/>
    <property type="match status" value="1"/>
</dbReference>
<evidence type="ECO:0000313" key="8">
    <source>
        <dbReference type="Proteomes" id="UP000622653"/>
    </source>
</evidence>
<dbReference type="SUPFAM" id="SSF51735">
    <property type="entry name" value="NAD(P)-binding Rossmann-fold domains"/>
    <property type="match status" value="1"/>
</dbReference>
<dbReference type="Proteomes" id="UP000622653">
    <property type="component" value="Unassembled WGS sequence"/>
</dbReference>
<dbReference type="Pfam" id="PF02826">
    <property type="entry name" value="2-Hacid_dh_C"/>
    <property type="match status" value="1"/>
</dbReference>
<keyword evidence="8" id="KW-1185">Reference proteome</keyword>
<keyword evidence="3" id="KW-0520">NAD</keyword>
<sequence>MFEEAGLEFQILQSREKERIIEAAKTSDALLILYADIDEDILKEAQEAGRLQIVSRYGIGINMVDVAAAKACGIDVANVNDYCIDEVSDHSLAFILAAARRIIPYYNDTRAGHWDFKVADLPIRSSKATVGLLGFGKIPRRLAEKLNAIGYNVMAYDPFVSEEDMRAVDVEKATVEEIIAESDFISVHVPLIEATHHLLNREAFQAMKSNAYIINTARGPIIDEEAMIEALQNGEIAGAYLDVTETEPLPANSPLRTLPNVVLSPHAAWYSEDAFFEIRYKAIQNIIEKSEGKTPTYLIHS</sequence>
<name>A0A8J7G3T2_9BACL</name>
<evidence type="ECO:0000256" key="4">
    <source>
        <dbReference type="RuleBase" id="RU003719"/>
    </source>
</evidence>
<proteinExistence type="inferred from homology"/>
<dbReference type="SUPFAM" id="SSF52283">
    <property type="entry name" value="Formate/glycerate dehydrogenase catalytic domain-like"/>
    <property type="match status" value="1"/>
</dbReference>
<dbReference type="GO" id="GO:0051287">
    <property type="term" value="F:NAD binding"/>
    <property type="evidence" value="ECO:0007669"/>
    <property type="project" value="InterPro"/>
</dbReference>
<dbReference type="EMBL" id="JADKPV010000001">
    <property type="protein sequence ID" value="MBF4500682.1"/>
    <property type="molecule type" value="Genomic_DNA"/>
</dbReference>
<dbReference type="InterPro" id="IPR050418">
    <property type="entry name" value="D-iso_2-hydroxyacid_DH_PdxB"/>
</dbReference>
<evidence type="ECO:0000256" key="2">
    <source>
        <dbReference type="ARBA" id="ARBA00023002"/>
    </source>
</evidence>
<dbReference type="FunFam" id="3.40.50.720:FF:000203">
    <property type="entry name" value="D-3-phosphoglycerate dehydrogenase (SerA)"/>
    <property type="match status" value="1"/>
</dbReference>
<keyword evidence="2 4" id="KW-0560">Oxidoreductase</keyword>
<accession>A0A8J7G3T2</accession>
<dbReference type="InterPro" id="IPR043322">
    <property type="entry name" value="CtBP"/>
</dbReference>
<evidence type="ECO:0000259" key="5">
    <source>
        <dbReference type="Pfam" id="PF00389"/>
    </source>
</evidence>
<organism evidence="7 8">
    <name type="scientific">Savagea serpentis</name>
    <dbReference type="NCBI Taxonomy" id="2785297"/>
    <lineage>
        <taxon>Bacteria</taxon>
        <taxon>Bacillati</taxon>
        <taxon>Bacillota</taxon>
        <taxon>Bacilli</taxon>
        <taxon>Bacillales</taxon>
        <taxon>Caryophanaceae</taxon>
        <taxon>Savagea</taxon>
    </lineage>
</organism>
<dbReference type="Pfam" id="PF00389">
    <property type="entry name" value="2-Hacid_dh"/>
    <property type="match status" value="1"/>
</dbReference>
<evidence type="ECO:0000256" key="3">
    <source>
        <dbReference type="ARBA" id="ARBA00023027"/>
    </source>
</evidence>
<comment type="caution">
    <text evidence="7">The sequence shown here is derived from an EMBL/GenBank/DDBJ whole genome shotgun (WGS) entry which is preliminary data.</text>
</comment>
<protein>
    <submittedName>
        <fullName evidence="7">C-terminal binding protein</fullName>
    </submittedName>
</protein>
<evidence type="ECO:0000256" key="1">
    <source>
        <dbReference type="ARBA" id="ARBA00005854"/>
    </source>
</evidence>
<dbReference type="InterPro" id="IPR006140">
    <property type="entry name" value="D-isomer_DH_NAD-bd"/>
</dbReference>
<dbReference type="CDD" id="cd05299">
    <property type="entry name" value="CtBP_dh"/>
    <property type="match status" value="1"/>
</dbReference>
<evidence type="ECO:0000313" key="7">
    <source>
        <dbReference type="EMBL" id="MBF4500682.1"/>
    </source>
</evidence>
<dbReference type="PROSITE" id="PS00671">
    <property type="entry name" value="D_2_HYDROXYACID_DH_3"/>
    <property type="match status" value="1"/>
</dbReference>